<organism evidence="1 2">
    <name type="scientific">Aliarcobacter butzleri</name>
    <dbReference type="NCBI Taxonomy" id="28197"/>
    <lineage>
        <taxon>Bacteria</taxon>
        <taxon>Pseudomonadati</taxon>
        <taxon>Campylobacterota</taxon>
        <taxon>Epsilonproteobacteria</taxon>
        <taxon>Campylobacterales</taxon>
        <taxon>Arcobacteraceae</taxon>
        <taxon>Aliarcobacter</taxon>
    </lineage>
</organism>
<comment type="caution">
    <text evidence="1">The sequence shown here is derived from an EMBL/GenBank/DDBJ whole genome shotgun (WGS) entry which is preliminary data.</text>
</comment>
<dbReference type="AlphaFoldDB" id="A0AAW7PYG4"/>
<evidence type="ECO:0000313" key="2">
    <source>
        <dbReference type="Proteomes" id="UP001170288"/>
    </source>
</evidence>
<dbReference type="RefSeq" id="WP_237919018.1">
    <property type="nucleotide sequence ID" value="NZ_JAKKPB010000017.1"/>
</dbReference>
<reference evidence="1" key="2">
    <citation type="journal article" date="2023" name="Microorganisms">
        <title>Genomic Characterization of Arcobacter butzleri Strains Isolated from Various Sources in Lithuania.</title>
        <authorList>
            <person name="Uljanovas D."/>
            <person name="Golz G."/>
            <person name="Fleischmann S."/>
            <person name="Kudirkiene E."/>
            <person name="Kasetiene N."/>
            <person name="Grineviciene A."/>
            <person name="Tamuleviciene E."/>
            <person name="Aksomaitiene J."/>
            <person name="Alter T."/>
            <person name="Malakauskas M."/>
        </authorList>
    </citation>
    <scope>NUCLEOTIDE SEQUENCE</scope>
    <source>
        <strain evidence="1">RCM69</strain>
    </source>
</reference>
<sequence>MKYSTEIDTVSIQIDCKSMAEQQEISFMIARAIWEYSKVCIKDNIFTKDRDILFNNNRLGIIRLGMNPILNKFTRQYDTNYYVTVSFAGLKSYIGILDNLSNTCLLATVGILNTFNIDYKFTELDICMDVGTNMQNVLAICTTKLPRTEYHLANHSFYNGDTVYIEKILKDRLTYNSQRAYVYDKSKKEKLLFPITRFELKLQKLFFLNNELDFKTIINALDRYTVMFSESSINKELIINKYNSYSRVSKRDIDRMGLDKYRLKPDIVKIERFINYLKSYKLY</sequence>
<proteinExistence type="predicted"/>
<accession>A0AAW7PYG4</accession>
<name>A0AAW7PYG4_9BACT</name>
<dbReference type="EMBL" id="JAPZCX010000013">
    <property type="protein sequence ID" value="MDN5071070.1"/>
    <property type="molecule type" value="Genomic_DNA"/>
</dbReference>
<protein>
    <submittedName>
        <fullName evidence="1">Uncharacterized protein</fullName>
    </submittedName>
</protein>
<gene>
    <name evidence="1" type="ORF">O8C76_08475</name>
</gene>
<evidence type="ECO:0000313" key="1">
    <source>
        <dbReference type="EMBL" id="MDN5071070.1"/>
    </source>
</evidence>
<reference evidence="1" key="1">
    <citation type="submission" date="2022-12" db="EMBL/GenBank/DDBJ databases">
        <authorList>
            <person name="Uljanovas D."/>
        </authorList>
    </citation>
    <scope>NUCLEOTIDE SEQUENCE</scope>
    <source>
        <strain evidence="1">RCM69</strain>
    </source>
</reference>
<dbReference type="Proteomes" id="UP001170288">
    <property type="component" value="Unassembled WGS sequence"/>
</dbReference>